<gene>
    <name evidence="2" type="ORF">G6CMJM_00182</name>
</gene>
<protein>
    <recommendedName>
        <fullName evidence="4">DUF4145 domain-containing protein</fullName>
    </recommendedName>
</protein>
<proteinExistence type="predicted"/>
<sequence length="137" mass="15545">MDLVFFAVAILICAILLFIVINMTKPHKVHLDKEKFQTNWLKIENSLEKTNPASWHLALINADKLVDTALRELYIPGQTMGERLKNAKGKLSSPNSIWHAHKLRNVIAHEADAEINFDQTRRAMSSFKQALKDLGAI</sequence>
<dbReference type="Proteomes" id="UP001190925">
    <property type="component" value="Unassembled WGS sequence"/>
</dbReference>
<accession>A0ABY0FIT6</accession>
<keyword evidence="1" id="KW-0812">Transmembrane</keyword>
<evidence type="ECO:0000313" key="3">
    <source>
        <dbReference type="Proteomes" id="UP001190925"/>
    </source>
</evidence>
<comment type="caution">
    <text evidence="2">The sequence shown here is derived from an EMBL/GenBank/DDBJ whole genome shotgun (WGS) entry which is preliminary data.</text>
</comment>
<reference evidence="2 3" key="1">
    <citation type="journal article" date="2018" name="bioRxiv">
        <title>Evidence of independent acquisition and adaption of ultra-small bacteria to human hosts across the highly diverse yet reduced genomes of the phylum Saccharibacteria.</title>
        <authorList>
            <person name="McLean J.S."/>
            <person name="Bor B."/>
            <person name="To T.T."/>
            <person name="Liu Q."/>
            <person name="Kearns K.A."/>
            <person name="Solden L.M."/>
            <person name="Wrighton K.C."/>
            <person name="He X."/>
            <person name="Shi W."/>
        </authorList>
    </citation>
    <scope>NUCLEOTIDE SEQUENCE [LARGE SCALE GENOMIC DNA]</scope>
    <source>
        <strain evidence="2 3">TM7_CMJM_G6_1_HOT_870</strain>
    </source>
</reference>
<evidence type="ECO:0000256" key="1">
    <source>
        <dbReference type="SAM" id="Phobius"/>
    </source>
</evidence>
<keyword evidence="1" id="KW-1133">Transmembrane helix</keyword>
<keyword evidence="1" id="KW-0472">Membrane</keyword>
<evidence type="ECO:0000313" key="2">
    <source>
        <dbReference type="EMBL" id="RYC72846.1"/>
    </source>
</evidence>
<feature type="transmembrane region" description="Helical" evidence="1">
    <location>
        <begin position="6"/>
        <end position="24"/>
    </location>
</feature>
<dbReference type="RefSeq" id="WP_129718605.1">
    <property type="nucleotide sequence ID" value="NZ_PRLK01000002.1"/>
</dbReference>
<name>A0ABY0FIT6_9BACT</name>
<reference evidence="2 3" key="2">
    <citation type="journal article" date="2020" name="Cell Rep.">
        <title>Acquisition and Adaptation of Ultra-small Parasitic Reduced Genome Bacteria to Mammalian Hosts.</title>
        <authorList>
            <person name="McLean J.S."/>
            <person name="Bor B."/>
            <person name="Kerns K.A."/>
            <person name="Liu Q."/>
            <person name="To T.T."/>
            <person name="Solden L."/>
            <person name="Hendrickson E.L."/>
            <person name="Wrighton K."/>
            <person name="Shi W."/>
            <person name="He X."/>
        </authorList>
    </citation>
    <scope>NUCLEOTIDE SEQUENCE [LARGE SCALE GENOMIC DNA]</scope>
    <source>
        <strain evidence="2 3">TM7_CMJM_G6_1_HOT_870</strain>
    </source>
</reference>
<keyword evidence="3" id="KW-1185">Reference proteome</keyword>
<dbReference type="EMBL" id="PRLK01000002">
    <property type="protein sequence ID" value="RYC72846.1"/>
    <property type="molecule type" value="Genomic_DNA"/>
</dbReference>
<evidence type="ECO:0008006" key="4">
    <source>
        <dbReference type="Google" id="ProtNLM"/>
    </source>
</evidence>
<organism evidence="2 3">
    <name type="scientific">Candidatus Nanogingivalis gingivitcus</name>
    <dbReference type="NCBI Taxonomy" id="2171992"/>
    <lineage>
        <taxon>Bacteria</taxon>
        <taxon>Candidatus Saccharimonadota</taxon>
        <taxon>Candidatus Nanosyncoccalia</taxon>
        <taxon>Candidatus Nanogingivales</taxon>
        <taxon>Candidatus Nanogingivalaceae</taxon>
        <taxon>Candidatus Nanogingivalis</taxon>
    </lineage>
</organism>